<evidence type="ECO:0000313" key="3">
    <source>
        <dbReference type="Proteomes" id="UP000273807"/>
    </source>
</evidence>
<gene>
    <name evidence="2" type="ORF">D7003_15945</name>
</gene>
<accession>A0A3N0BS28</accession>
<dbReference type="EMBL" id="RBED01000126">
    <property type="protein sequence ID" value="RNL51619.1"/>
    <property type="molecule type" value="Genomic_DNA"/>
</dbReference>
<protein>
    <recommendedName>
        <fullName evidence="4">DUF222 domain-containing protein</fullName>
    </recommendedName>
</protein>
<dbReference type="AlphaFoldDB" id="A0A3N0BS28"/>
<proteinExistence type="predicted"/>
<feature type="region of interest" description="Disordered" evidence="1">
    <location>
        <begin position="115"/>
        <end position="136"/>
    </location>
</feature>
<name>A0A3N0BS28_9MICC</name>
<evidence type="ECO:0000313" key="2">
    <source>
        <dbReference type="EMBL" id="RNL51619.1"/>
    </source>
</evidence>
<comment type="caution">
    <text evidence="2">The sequence shown here is derived from an EMBL/GenBank/DDBJ whole genome shotgun (WGS) entry which is preliminary data.</text>
</comment>
<keyword evidence="3" id="KW-1185">Reference proteome</keyword>
<dbReference type="Proteomes" id="UP000273807">
    <property type="component" value="Unassembled WGS sequence"/>
</dbReference>
<organism evidence="2 3">
    <name type="scientific">Arthrobacter oryzae</name>
    <dbReference type="NCBI Taxonomy" id="409290"/>
    <lineage>
        <taxon>Bacteria</taxon>
        <taxon>Bacillati</taxon>
        <taxon>Actinomycetota</taxon>
        <taxon>Actinomycetes</taxon>
        <taxon>Micrococcales</taxon>
        <taxon>Micrococcaceae</taxon>
        <taxon>Arthrobacter</taxon>
    </lineage>
</organism>
<reference evidence="2 3" key="1">
    <citation type="submission" date="2018-10" db="EMBL/GenBank/DDBJ databases">
        <title>Genome sequencing of Arthrobacter oryzae TNB02.</title>
        <authorList>
            <person name="Cho Y.-J."/>
            <person name="Cho A."/>
            <person name="Kim O.-S."/>
        </authorList>
    </citation>
    <scope>NUCLEOTIDE SEQUENCE [LARGE SCALE GENOMIC DNA]</scope>
    <source>
        <strain evidence="2 3">TNB02</strain>
    </source>
</reference>
<sequence length="136" mass="14744">MATGNIASHAATIITMSLDRVRHTAGPEAVAGMEHALTVTAAENDHDFLARVAKHWADALDQDGGEPSEEVLRQLQGAFVRKPRRGLHHLEIFATTDQYEHLLTVINVATNPRVGRAATPADTPPRLSGRRLGQGR</sequence>
<evidence type="ECO:0008006" key="4">
    <source>
        <dbReference type="Google" id="ProtNLM"/>
    </source>
</evidence>
<evidence type="ECO:0000256" key="1">
    <source>
        <dbReference type="SAM" id="MobiDB-lite"/>
    </source>
</evidence>